<feature type="transmembrane region" description="Helical" evidence="9">
    <location>
        <begin position="318"/>
        <end position="338"/>
    </location>
</feature>
<protein>
    <submittedName>
        <fullName evidence="10">Guanine permease</fullName>
    </submittedName>
</protein>
<keyword evidence="6 8" id="KW-1133">Transmembrane helix</keyword>
<evidence type="ECO:0000256" key="2">
    <source>
        <dbReference type="ARBA" id="ARBA00005697"/>
    </source>
</evidence>
<feature type="transmembrane region" description="Helical" evidence="9">
    <location>
        <begin position="130"/>
        <end position="151"/>
    </location>
</feature>
<evidence type="ECO:0000256" key="7">
    <source>
        <dbReference type="ARBA" id="ARBA00023136"/>
    </source>
</evidence>
<dbReference type="EMBL" id="JXMS01000002">
    <property type="protein sequence ID" value="OBQ56910.1"/>
    <property type="molecule type" value="Genomic_DNA"/>
</dbReference>
<feature type="transmembrane region" description="Helical" evidence="9">
    <location>
        <begin position="411"/>
        <end position="428"/>
    </location>
</feature>
<reference evidence="10 11" key="1">
    <citation type="submission" date="2015-01" db="EMBL/GenBank/DDBJ databases">
        <title>Desulfovibrio sp. JC271 draft genome sequence.</title>
        <authorList>
            <person name="Shivani Y."/>
            <person name="Subhash Y."/>
            <person name="Sasikala C."/>
            <person name="Ramana C.V."/>
        </authorList>
    </citation>
    <scope>NUCLEOTIDE SEQUENCE [LARGE SCALE GENOMIC DNA]</scope>
    <source>
        <strain evidence="10 11">JC271</strain>
    </source>
</reference>
<feature type="transmembrane region" description="Helical" evidence="9">
    <location>
        <begin position="91"/>
        <end position="110"/>
    </location>
</feature>
<dbReference type="Pfam" id="PF00860">
    <property type="entry name" value="Xan_ur_permease"/>
    <property type="match status" value="1"/>
</dbReference>
<dbReference type="GO" id="GO:0005886">
    <property type="term" value="C:plasma membrane"/>
    <property type="evidence" value="ECO:0007669"/>
    <property type="project" value="UniProtKB-SubCell"/>
</dbReference>
<keyword evidence="3 8" id="KW-0813">Transport</keyword>
<organism evidence="10 11">
    <name type="scientific">Halodesulfovibrio spirochaetisodalis</name>
    <dbReference type="NCBI Taxonomy" id="1560234"/>
    <lineage>
        <taxon>Bacteria</taxon>
        <taxon>Pseudomonadati</taxon>
        <taxon>Thermodesulfobacteriota</taxon>
        <taxon>Desulfovibrionia</taxon>
        <taxon>Desulfovibrionales</taxon>
        <taxon>Desulfovibrionaceae</taxon>
        <taxon>Halodesulfovibrio</taxon>
    </lineage>
</organism>
<accession>A0A1B7XN14</accession>
<evidence type="ECO:0000256" key="9">
    <source>
        <dbReference type="SAM" id="Phobius"/>
    </source>
</evidence>
<evidence type="ECO:0000256" key="4">
    <source>
        <dbReference type="ARBA" id="ARBA00022475"/>
    </source>
</evidence>
<dbReference type="STRING" id="1560234.SP90_01680"/>
<gene>
    <name evidence="10" type="ORF">SP90_01680</name>
</gene>
<dbReference type="OrthoDB" id="9808458at2"/>
<keyword evidence="4 8" id="KW-1003">Cell membrane</keyword>
<proteinExistence type="inferred from homology"/>
<dbReference type="GO" id="GO:0005345">
    <property type="term" value="F:purine nucleobase transmembrane transporter activity"/>
    <property type="evidence" value="ECO:0007669"/>
    <property type="project" value="TreeGrafter"/>
</dbReference>
<evidence type="ECO:0000256" key="8">
    <source>
        <dbReference type="PIRNR" id="PIRNR005353"/>
    </source>
</evidence>
<feature type="transmembrane region" description="Helical" evidence="9">
    <location>
        <begin position="46"/>
        <end position="71"/>
    </location>
</feature>
<dbReference type="Proteomes" id="UP000091979">
    <property type="component" value="Unassembled WGS sequence"/>
</dbReference>
<feature type="transmembrane region" description="Helical" evidence="9">
    <location>
        <begin position="20"/>
        <end position="39"/>
    </location>
</feature>
<dbReference type="InterPro" id="IPR006043">
    <property type="entry name" value="NCS2"/>
</dbReference>
<evidence type="ECO:0000256" key="3">
    <source>
        <dbReference type="ARBA" id="ARBA00022448"/>
    </source>
</evidence>
<feature type="transmembrane region" description="Helical" evidence="9">
    <location>
        <begin position="189"/>
        <end position="206"/>
    </location>
</feature>
<comment type="similarity">
    <text evidence="2 8">Belongs to the nucleobase:cation symporter-2 (NCS2) (TC 2.A.40) family. Azg-like subfamily.</text>
</comment>
<keyword evidence="7 8" id="KW-0472">Membrane</keyword>
<comment type="caution">
    <text evidence="10">The sequence shown here is derived from an EMBL/GenBank/DDBJ whole genome shotgun (WGS) entry which is preliminary data.</text>
</comment>
<dbReference type="PANTHER" id="PTHR43337">
    <property type="entry name" value="XANTHINE/URACIL PERMEASE C887.17-RELATED"/>
    <property type="match status" value="1"/>
</dbReference>
<evidence type="ECO:0000256" key="5">
    <source>
        <dbReference type="ARBA" id="ARBA00022692"/>
    </source>
</evidence>
<keyword evidence="11" id="KW-1185">Reference proteome</keyword>
<dbReference type="InterPro" id="IPR026033">
    <property type="entry name" value="Azg-like_bact_archaea"/>
</dbReference>
<sequence>MFKLSENGTTVSTEVTAGLTTFMTMAYILAVNPAILGAAGMDPAAVFTASAVSAVVGTLIMALFANLPFALAPGMGLNAFFAYTVVLTMGYSWQTALTAVFLEGIIFLILTGTNIREAIVNSIPVNLKRAISAGIGFFIALIGFKNAGIVVSSKATLVAAGDIASAGPMVCIIGLIVIGVLFSKKIKGALLIGMFVATVVGIPLGVTDLSTFSTEHLFSVPSLSPLFMQLDFSNVFSLDMLIILFTFLFVDMFDTVGTLIGVTAKANMLDERGRVPNAKQALFADAIATTAGACLGTSTVTTFVESAAGVAEGGRTGLTAFTTAILFALALLLAPLFLVIPAQATAPALITVGMFMMSPIREIDLDDYTEAIPAFLCIVMMPYTFSIAEGIIFGLTSFVVLKLLTGRRAEIPNLAYILVGLFVLKFLMH</sequence>
<dbReference type="PIRSF" id="PIRSF005353">
    <property type="entry name" value="PbuG"/>
    <property type="match status" value="1"/>
</dbReference>
<evidence type="ECO:0000256" key="6">
    <source>
        <dbReference type="ARBA" id="ARBA00022989"/>
    </source>
</evidence>
<evidence type="ECO:0000313" key="11">
    <source>
        <dbReference type="Proteomes" id="UP000091979"/>
    </source>
</evidence>
<comment type="subcellular location">
    <subcellularLocation>
        <location evidence="1 8">Cell membrane</location>
        <topology evidence="1 8">Multi-pass membrane protein</topology>
    </subcellularLocation>
</comment>
<dbReference type="AlphaFoldDB" id="A0A1B7XN14"/>
<keyword evidence="5 8" id="KW-0812">Transmembrane</keyword>
<feature type="transmembrane region" description="Helical" evidence="9">
    <location>
        <begin position="163"/>
        <end position="182"/>
    </location>
</feature>
<dbReference type="PANTHER" id="PTHR43337:SF1">
    <property type="entry name" value="XANTHINE_URACIL PERMEASE C887.17-RELATED"/>
    <property type="match status" value="1"/>
</dbReference>
<dbReference type="InterPro" id="IPR045018">
    <property type="entry name" value="Azg-like"/>
</dbReference>
<feature type="transmembrane region" description="Helical" evidence="9">
    <location>
        <begin position="372"/>
        <end position="399"/>
    </location>
</feature>
<evidence type="ECO:0000256" key="1">
    <source>
        <dbReference type="ARBA" id="ARBA00004651"/>
    </source>
</evidence>
<dbReference type="PATRIC" id="fig|1560234.3.peg.1210"/>
<evidence type="ECO:0000313" key="10">
    <source>
        <dbReference type="EMBL" id="OBQ56910.1"/>
    </source>
</evidence>
<name>A0A1B7XN14_9BACT</name>